<feature type="domain" description="Response regulatory" evidence="3">
    <location>
        <begin position="9"/>
        <end position="119"/>
    </location>
</feature>
<accession>A0A931BTL3</accession>
<dbReference type="Pfam" id="PF00072">
    <property type="entry name" value="Response_reg"/>
    <property type="match status" value="1"/>
</dbReference>
<dbReference type="PROSITE" id="PS50110">
    <property type="entry name" value="RESPONSE_REGULATORY"/>
    <property type="match status" value="1"/>
</dbReference>
<dbReference type="GO" id="GO:0000160">
    <property type="term" value="P:phosphorelay signal transduction system"/>
    <property type="evidence" value="ECO:0007669"/>
    <property type="project" value="InterPro"/>
</dbReference>
<dbReference type="InterPro" id="IPR050595">
    <property type="entry name" value="Bact_response_regulator"/>
</dbReference>
<evidence type="ECO:0000259" key="3">
    <source>
        <dbReference type="PROSITE" id="PS50110"/>
    </source>
</evidence>
<evidence type="ECO:0000256" key="2">
    <source>
        <dbReference type="PROSITE-ProRule" id="PRU00169"/>
    </source>
</evidence>
<sequence>MDELLSGCRVLVVEDEMLILMMIEDMLADLGCESVTVAATVDKALTLIEEQAFDAAMLDMNLSGVNSDSVADALAARGVPFVFSTGNNGHDVRDEFRDRAVLRKPFKYEELADILTSLLHS</sequence>
<evidence type="ECO:0000313" key="4">
    <source>
        <dbReference type="EMBL" id="MBF9232577.1"/>
    </source>
</evidence>
<evidence type="ECO:0000256" key="1">
    <source>
        <dbReference type="ARBA" id="ARBA00022553"/>
    </source>
</evidence>
<organism evidence="4 5">
    <name type="scientific">Microvirga alba</name>
    <dbReference type="NCBI Taxonomy" id="2791025"/>
    <lineage>
        <taxon>Bacteria</taxon>
        <taxon>Pseudomonadati</taxon>
        <taxon>Pseudomonadota</taxon>
        <taxon>Alphaproteobacteria</taxon>
        <taxon>Hyphomicrobiales</taxon>
        <taxon>Methylobacteriaceae</taxon>
        <taxon>Microvirga</taxon>
    </lineage>
</organism>
<keyword evidence="5" id="KW-1185">Reference proteome</keyword>
<protein>
    <submittedName>
        <fullName evidence="4">Response regulator</fullName>
    </submittedName>
</protein>
<dbReference type="EMBL" id="JADQDO010000001">
    <property type="protein sequence ID" value="MBF9232577.1"/>
    <property type="molecule type" value="Genomic_DNA"/>
</dbReference>
<name>A0A931BTL3_9HYPH</name>
<dbReference type="SMART" id="SM00448">
    <property type="entry name" value="REC"/>
    <property type="match status" value="1"/>
</dbReference>
<dbReference type="SUPFAM" id="SSF52172">
    <property type="entry name" value="CheY-like"/>
    <property type="match status" value="1"/>
</dbReference>
<evidence type="ECO:0000313" key="5">
    <source>
        <dbReference type="Proteomes" id="UP000599312"/>
    </source>
</evidence>
<dbReference type="AlphaFoldDB" id="A0A931BTL3"/>
<dbReference type="RefSeq" id="WP_196270524.1">
    <property type="nucleotide sequence ID" value="NZ_JADQDO010000001.1"/>
</dbReference>
<reference evidence="4" key="1">
    <citation type="submission" date="2020-11" db="EMBL/GenBank/DDBJ databases">
        <authorList>
            <person name="Kim M.K."/>
        </authorList>
    </citation>
    <scope>NUCLEOTIDE SEQUENCE</scope>
    <source>
        <strain evidence="4">BT350</strain>
    </source>
</reference>
<keyword evidence="1 2" id="KW-0597">Phosphoprotein</keyword>
<comment type="caution">
    <text evidence="4">The sequence shown here is derived from an EMBL/GenBank/DDBJ whole genome shotgun (WGS) entry which is preliminary data.</text>
</comment>
<dbReference type="PANTHER" id="PTHR44591">
    <property type="entry name" value="STRESS RESPONSE REGULATOR PROTEIN 1"/>
    <property type="match status" value="1"/>
</dbReference>
<gene>
    <name evidence="4" type="ORF">I2H38_04215</name>
</gene>
<dbReference type="Proteomes" id="UP000599312">
    <property type="component" value="Unassembled WGS sequence"/>
</dbReference>
<dbReference type="InterPro" id="IPR011006">
    <property type="entry name" value="CheY-like_superfamily"/>
</dbReference>
<proteinExistence type="predicted"/>
<dbReference type="Gene3D" id="3.40.50.2300">
    <property type="match status" value="1"/>
</dbReference>
<dbReference type="PANTHER" id="PTHR44591:SF24">
    <property type="entry name" value="PROTEIN-GLUTAMATE METHYLESTERASE_PROTEIN-GLUTAMINE GLUTAMINASE 1"/>
    <property type="match status" value="1"/>
</dbReference>
<feature type="modified residue" description="4-aspartylphosphate" evidence="2">
    <location>
        <position position="59"/>
    </location>
</feature>
<dbReference type="InterPro" id="IPR001789">
    <property type="entry name" value="Sig_transdc_resp-reg_receiver"/>
</dbReference>